<sequence length="72" mass="7636">MAALDTTRTTYGSFGLIGRIGALFTAATNAVVVWNDARATRNALSDLTDRELEDIGLSRSDIDGVAVTSRGF</sequence>
<comment type="caution">
    <text evidence="2">The sequence shown here is derived from an EMBL/GenBank/DDBJ whole genome shotgun (WGS) entry which is preliminary data.</text>
</comment>
<dbReference type="InterPro" id="IPR009506">
    <property type="entry name" value="YjiS-like"/>
</dbReference>
<accession>A0A366XAL4</accession>
<feature type="domain" description="YjiS-like" evidence="1">
    <location>
        <begin position="31"/>
        <end position="63"/>
    </location>
</feature>
<dbReference type="OrthoDB" id="8116725at2"/>
<name>A0A366XAL4_9RHOB</name>
<dbReference type="RefSeq" id="WP_113821831.1">
    <property type="nucleotide sequence ID" value="NZ_QOCE01000005.1"/>
</dbReference>
<gene>
    <name evidence="2" type="ORF">DS909_02335</name>
</gene>
<dbReference type="EMBL" id="QOCE01000005">
    <property type="protein sequence ID" value="RBW61570.1"/>
    <property type="molecule type" value="Genomic_DNA"/>
</dbReference>
<evidence type="ECO:0000259" key="1">
    <source>
        <dbReference type="Pfam" id="PF06568"/>
    </source>
</evidence>
<dbReference type="Pfam" id="PF06568">
    <property type="entry name" value="YjiS-like"/>
    <property type="match status" value="1"/>
</dbReference>
<dbReference type="AlphaFoldDB" id="A0A366XAL4"/>
<evidence type="ECO:0000313" key="3">
    <source>
        <dbReference type="Proteomes" id="UP000252706"/>
    </source>
</evidence>
<reference evidence="2 3" key="1">
    <citation type="submission" date="2018-07" db="EMBL/GenBank/DDBJ databases">
        <title>Modular assembly of carbohydrate-degrading microbial communities in the ocean.</title>
        <authorList>
            <person name="Enke T.N."/>
            <person name="Datta M.S."/>
            <person name="Schwartzman J.A."/>
            <person name="Cermak N."/>
            <person name="Schmitz D.A."/>
            <person name="Barrere J."/>
            <person name="Cordero O.X."/>
        </authorList>
    </citation>
    <scope>NUCLEOTIDE SEQUENCE [LARGE SCALE GENOMIC DNA]</scope>
    <source>
        <strain evidence="2 3">C3M10</strain>
    </source>
</reference>
<dbReference type="Proteomes" id="UP000252706">
    <property type="component" value="Unassembled WGS sequence"/>
</dbReference>
<organism evidence="2 3">
    <name type="scientific">Phaeobacter gallaeciensis</name>
    <dbReference type="NCBI Taxonomy" id="60890"/>
    <lineage>
        <taxon>Bacteria</taxon>
        <taxon>Pseudomonadati</taxon>
        <taxon>Pseudomonadota</taxon>
        <taxon>Alphaproteobacteria</taxon>
        <taxon>Rhodobacterales</taxon>
        <taxon>Roseobacteraceae</taxon>
        <taxon>Phaeobacter</taxon>
    </lineage>
</organism>
<evidence type="ECO:0000313" key="2">
    <source>
        <dbReference type="EMBL" id="RBW61570.1"/>
    </source>
</evidence>
<proteinExistence type="predicted"/>
<protein>
    <submittedName>
        <fullName evidence="2">DUF1127 domain-containing protein</fullName>
    </submittedName>
</protein>